<feature type="compositionally biased region" description="Polar residues" evidence="9">
    <location>
        <begin position="159"/>
        <end position="168"/>
    </location>
</feature>
<dbReference type="SMART" id="SM00355">
    <property type="entry name" value="ZnF_C2H2"/>
    <property type="match status" value="3"/>
</dbReference>
<gene>
    <name evidence="11" type="ORF">CYLTODRAFT_391830</name>
</gene>
<dbReference type="STRING" id="1314674.A0A0D7BJY3"/>
<evidence type="ECO:0000256" key="1">
    <source>
        <dbReference type="ARBA" id="ARBA00004123"/>
    </source>
</evidence>
<dbReference type="GO" id="GO:0008270">
    <property type="term" value="F:zinc ion binding"/>
    <property type="evidence" value="ECO:0007669"/>
    <property type="project" value="UniProtKB-KW"/>
</dbReference>
<feature type="compositionally biased region" description="Polar residues" evidence="9">
    <location>
        <begin position="237"/>
        <end position="247"/>
    </location>
</feature>
<feature type="compositionally biased region" description="Basic and acidic residues" evidence="9">
    <location>
        <begin position="216"/>
        <end position="233"/>
    </location>
</feature>
<dbReference type="GO" id="GO:0006357">
    <property type="term" value="P:regulation of transcription by RNA polymerase II"/>
    <property type="evidence" value="ECO:0007669"/>
    <property type="project" value="TreeGrafter"/>
</dbReference>
<evidence type="ECO:0000313" key="12">
    <source>
        <dbReference type="Proteomes" id="UP000054007"/>
    </source>
</evidence>
<comment type="subcellular location">
    <subcellularLocation>
        <location evidence="1">Nucleus</location>
    </subcellularLocation>
</comment>
<evidence type="ECO:0000313" key="11">
    <source>
        <dbReference type="EMBL" id="KIY70555.1"/>
    </source>
</evidence>
<feature type="domain" description="C2H2-type" evidence="10">
    <location>
        <begin position="38"/>
        <end position="65"/>
    </location>
</feature>
<dbReference type="GO" id="GO:0005634">
    <property type="term" value="C:nucleus"/>
    <property type="evidence" value="ECO:0007669"/>
    <property type="project" value="UniProtKB-SubCell"/>
</dbReference>
<dbReference type="EMBL" id="KN880466">
    <property type="protein sequence ID" value="KIY70555.1"/>
    <property type="molecule type" value="Genomic_DNA"/>
</dbReference>
<protein>
    <recommendedName>
        <fullName evidence="10">C2H2-type domain-containing protein</fullName>
    </recommendedName>
</protein>
<feature type="compositionally biased region" description="Basic and acidic residues" evidence="9">
    <location>
        <begin position="127"/>
        <end position="137"/>
    </location>
</feature>
<dbReference type="PROSITE" id="PS50157">
    <property type="entry name" value="ZINC_FINGER_C2H2_2"/>
    <property type="match status" value="3"/>
</dbReference>
<keyword evidence="2" id="KW-0479">Metal-binding</keyword>
<evidence type="ECO:0000256" key="2">
    <source>
        <dbReference type="ARBA" id="ARBA00022723"/>
    </source>
</evidence>
<dbReference type="GO" id="GO:0000978">
    <property type="term" value="F:RNA polymerase II cis-regulatory region sequence-specific DNA binding"/>
    <property type="evidence" value="ECO:0007669"/>
    <property type="project" value="TreeGrafter"/>
</dbReference>
<evidence type="ECO:0000256" key="4">
    <source>
        <dbReference type="ARBA" id="ARBA00022771"/>
    </source>
</evidence>
<dbReference type="Pfam" id="PF00096">
    <property type="entry name" value="zf-C2H2"/>
    <property type="match status" value="1"/>
</dbReference>
<keyword evidence="6" id="KW-0238">DNA-binding</keyword>
<dbReference type="AlphaFoldDB" id="A0A0D7BJY3"/>
<dbReference type="OrthoDB" id="8922241at2759"/>
<dbReference type="PANTHER" id="PTHR24404">
    <property type="entry name" value="ZINC FINGER PROTEIN"/>
    <property type="match status" value="1"/>
</dbReference>
<keyword evidence="4 8" id="KW-0863">Zinc-finger</keyword>
<dbReference type="PANTHER" id="PTHR24404:SF114">
    <property type="entry name" value="KLUMPFUSS, ISOFORM B-RELATED"/>
    <property type="match status" value="1"/>
</dbReference>
<feature type="region of interest" description="Disordered" evidence="9">
    <location>
        <begin position="215"/>
        <end position="247"/>
    </location>
</feature>
<dbReference type="SUPFAM" id="SSF57667">
    <property type="entry name" value="beta-beta-alpha zinc fingers"/>
    <property type="match status" value="2"/>
</dbReference>
<name>A0A0D7BJY3_9AGAR</name>
<keyword evidence="3" id="KW-0677">Repeat</keyword>
<keyword evidence="12" id="KW-1185">Reference proteome</keyword>
<dbReference type="GO" id="GO:0003700">
    <property type="term" value="F:DNA-binding transcription factor activity"/>
    <property type="evidence" value="ECO:0007669"/>
    <property type="project" value="TreeGrafter"/>
</dbReference>
<evidence type="ECO:0000256" key="6">
    <source>
        <dbReference type="ARBA" id="ARBA00023125"/>
    </source>
</evidence>
<evidence type="ECO:0000259" key="10">
    <source>
        <dbReference type="PROSITE" id="PS50157"/>
    </source>
</evidence>
<feature type="region of interest" description="Disordered" evidence="9">
    <location>
        <begin position="82"/>
        <end position="193"/>
    </location>
</feature>
<reference evidence="11 12" key="1">
    <citation type="journal article" date="2015" name="Fungal Genet. Biol.">
        <title>Evolution of novel wood decay mechanisms in Agaricales revealed by the genome sequences of Fistulina hepatica and Cylindrobasidium torrendii.</title>
        <authorList>
            <person name="Floudas D."/>
            <person name="Held B.W."/>
            <person name="Riley R."/>
            <person name="Nagy L.G."/>
            <person name="Koehler G."/>
            <person name="Ransdell A.S."/>
            <person name="Younus H."/>
            <person name="Chow J."/>
            <person name="Chiniquy J."/>
            <person name="Lipzen A."/>
            <person name="Tritt A."/>
            <person name="Sun H."/>
            <person name="Haridas S."/>
            <person name="LaButti K."/>
            <person name="Ohm R.A."/>
            <person name="Kues U."/>
            <person name="Blanchette R.A."/>
            <person name="Grigoriev I.V."/>
            <person name="Minto R.E."/>
            <person name="Hibbett D.S."/>
        </authorList>
    </citation>
    <scope>NUCLEOTIDE SEQUENCE [LARGE SCALE GENOMIC DNA]</scope>
    <source>
        <strain evidence="11 12">FP15055 ss-10</strain>
    </source>
</reference>
<evidence type="ECO:0000256" key="9">
    <source>
        <dbReference type="SAM" id="MobiDB-lite"/>
    </source>
</evidence>
<dbReference type="InterPro" id="IPR050589">
    <property type="entry name" value="Ikaros_C2H2-ZF"/>
</dbReference>
<dbReference type="Gene3D" id="3.30.160.60">
    <property type="entry name" value="Classic Zinc Finger"/>
    <property type="match status" value="3"/>
</dbReference>
<feature type="domain" description="C2H2-type" evidence="10">
    <location>
        <begin position="8"/>
        <end position="37"/>
    </location>
</feature>
<sequence>MPSSPPLLSCKHNNCAYSTTRKDHLDVHARSHTNERPYPCSLCPYAAKHSSALRRHGLIHSPVKDLKCQTCGKGFSRKDHLASHTSSCQKREQSISGKRKRSSANDDEYVELDSVFQAGETTEEEDASVRSRLRDRSSLTSVFNPSSTTDIDDLRESSESNAKLSTGLGSKKLNTHTPSRSKRKPTPPSTYARRKKLEVVVPCVETIWPWYSSQERAGERRISSPDPSNDVREPGASPSSLPQDIPNTFATIPTLDEMEESEVADMLLLNVA</sequence>
<feature type="domain" description="C2H2-type" evidence="10">
    <location>
        <begin position="66"/>
        <end position="94"/>
    </location>
</feature>
<proteinExistence type="predicted"/>
<dbReference type="FunFam" id="3.30.160.60:FF:000448">
    <property type="entry name" value="RE1-silencing transcription factor A"/>
    <property type="match status" value="1"/>
</dbReference>
<keyword evidence="7" id="KW-0539">Nucleus</keyword>
<accession>A0A0D7BJY3</accession>
<organism evidence="11 12">
    <name type="scientific">Cylindrobasidium torrendii FP15055 ss-10</name>
    <dbReference type="NCBI Taxonomy" id="1314674"/>
    <lineage>
        <taxon>Eukaryota</taxon>
        <taxon>Fungi</taxon>
        <taxon>Dikarya</taxon>
        <taxon>Basidiomycota</taxon>
        <taxon>Agaricomycotina</taxon>
        <taxon>Agaricomycetes</taxon>
        <taxon>Agaricomycetidae</taxon>
        <taxon>Agaricales</taxon>
        <taxon>Marasmiineae</taxon>
        <taxon>Physalacriaceae</taxon>
        <taxon>Cylindrobasidium</taxon>
    </lineage>
</organism>
<dbReference type="Proteomes" id="UP000054007">
    <property type="component" value="Unassembled WGS sequence"/>
</dbReference>
<evidence type="ECO:0000256" key="7">
    <source>
        <dbReference type="ARBA" id="ARBA00023242"/>
    </source>
</evidence>
<dbReference type="InterPro" id="IPR013087">
    <property type="entry name" value="Znf_C2H2_type"/>
</dbReference>
<dbReference type="InterPro" id="IPR036236">
    <property type="entry name" value="Znf_C2H2_sf"/>
</dbReference>
<evidence type="ECO:0000256" key="5">
    <source>
        <dbReference type="ARBA" id="ARBA00022833"/>
    </source>
</evidence>
<keyword evidence="5" id="KW-0862">Zinc</keyword>
<evidence type="ECO:0000256" key="8">
    <source>
        <dbReference type="PROSITE-ProRule" id="PRU00042"/>
    </source>
</evidence>
<evidence type="ECO:0000256" key="3">
    <source>
        <dbReference type="ARBA" id="ARBA00022737"/>
    </source>
</evidence>